<dbReference type="EMBL" id="BLKM01006623">
    <property type="protein sequence ID" value="GFG28408.1"/>
    <property type="molecule type" value="Genomic_DNA"/>
</dbReference>
<accession>A0A6L2PDI0</accession>
<dbReference type="PANTHER" id="PTHR14418">
    <property type="entry name" value="CONDENSIN COMPLEX SUBUNIT 3-RELATED"/>
    <property type="match status" value="1"/>
</dbReference>
<dbReference type="Gene3D" id="1.25.10.10">
    <property type="entry name" value="Leucine-rich Repeat Variant"/>
    <property type="match status" value="2"/>
</dbReference>
<keyword evidence="12" id="KW-1185">Reference proteome</keyword>
<keyword evidence="3" id="KW-0158">Chromosome</keyword>
<dbReference type="Pfam" id="PF12719">
    <property type="entry name" value="Cnd3"/>
    <property type="match status" value="1"/>
</dbReference>
<dbReference type="SUPFAM" id="SSF48371">
    <property type="entry name" value="ARM repeat"/>
    <property type="match status" value="1"/>
</dbReference>
<keyword evidence="6" id="KW-0226">DNA condensation</keyword>
<dbReference type="AlphaFoldDB" id="A0A6L2PDI0"/>
<reference evidence="12" key="1">
    <citation type="submission" date="2020-01" db="EMBL/GenBank/DDBJ databases">
        <title>Draft genome sequence of the Termite Coptotermes fromosanus.</title>
        <authorList>
            <person name="Itakura S."/>
            <person name="Yosikawa Y."/>
            <person name="Umezawa K."/>
        </authorList>
    </citation>
    <scope>NUCLEOTIDE SEQUENCE [LARGE SCALE GENOMIC DNA]</scope>
</reference>
<dbReference type="GO" id="GO:0005737">
    <property type="term" value="C:cytoplasm"/>
    <property type="evidence" value="ECO:0007669"/>
    <property type="project" value="TreeGrafter"/>
</dbReference>
<sequence length="1021" mass="115993">MSRRTRNIQTNQSARCVGIHLLFYNSQFNTTSHEKLLKKLKQEFAKLPLEKFFEDYVSCLKTLFLIGEKHGTVERALDFAAKFCVSLYDNQENEEDEDGDDEDMPPFVKKVFDFLLEIHQTRNQNIRFRVCQFINKILSSLGEEASLDDNMCNRICTNMLERLQDKVPAVRAQAVMALQRLQDPTNQDCPVIKAFLFHLGADPSVAVRRSVLSCIGLSNITLPHILERTRDVKDTVRRHAYVVLTKISIRSLTIKQRERLLREGLKDRSECVSNFVATALLPGWLCNMKGDYMALLHALDVENSTETPILALNTLFKHRPMTEVMDNLVPHQKDKMIPLEKLTSENALYWRCLAQYLHAEGAEVEEELDKIIPNLTPFCQYIRRYYLAESPTDDTDSWSQIQRQFVVLQLLELTKVFDLADEMGRQVINSLFLTLEGLVKILVQILVNVDPDVNSRLPFLAEIVSEVHEPMTEVSVELSAEEVRKKQLLQAKVRVQLNEIREEQEEAVQQQDFIRAQVLLNKIKELQEELQRLSAQPDVVHEQVREQRNDHATLSKCLCIIYEMMYSKTVTVLTPHLRSLMENFVLHYIEDCDTYVRSLALRALGVCCLLSQDVAKKYILVFYFQLANSEADEVCTMAVKVIFDLFLLYGLQAFQFEENGEDEENEREVADRDDITKSNNEVTSAVNASSSNFIRILTSLLDSTSADIRTAAAKGLIKLLVNDRIKSPNLVSHLLIMWYNPVTEGDVYLRQMLGAFFTTLAYESKYGQEMLEQAFLPTLRTLFQAPVTSPLVEVDQDGVVRLMLQLTRPGNKKSNVHNNLAIALCNEVLLDSDPYNKQVLLRALTQLELLLDDEIVLQNISTLAEKVAESIQDRSCLRLVRKFQHMLSPGRRSLTVSDTTATTETVTGTSVITDVEQQTVDTAECSATCPKVQVPHRIVNKVGTTGMLMERKHVIKTGTRGQLAATVPRHAALPHAKASPGSPEHIESDWSDSDDNVQFSTACSTTKMVVPETPDNSDNSE</sequence>
<organism evidence="11 12">
    <name type="scientific">Coptotermes formosanus</name>
    <name type="common">Formosan subterranean termite</name>
    <dbReference type="NCBI Taxonomy" id="36987"/>
    <lineage>
        <taxon>Eukaryota</taxon>
        <taxon>Metazoa</taxon>
        <taxon>Ecdysozoa</taxon>
        <taxon>Arthropoda</taxon>
        <taxon>Hexapoda</taxon>
        <taxon>Insecta</taxon>
        <taxon>Pterygota</taxon>
        <taxon>Neoptera</taxon>
        <taxon>Polyneoptera</taxon>
        <taxon>Dictyoptera</taxon>
        <taxon>Blattodea</taxon>
        <taxon>Blattoidea</taxon>
        <taxon>Termitoidae</taxon>
        <taxon>Rhinotermitidae</taxon>
        <taxon>Coptotermes</taxon>
    </lineage>
</organism>
<dbReference type="GO" id="GO:0000796">
    <property type="term" value="C:condensin complex"/>
    <property type="evidence" value="ECO:0007669"/>
    <property type="project" value="InterPro"/>
</dbReference>
<feature type="compositionally biased region" description="Polar residues" evidence="9">
    <location>
        <begin position="996"/>
        <end position="1007"/>
    </location>
</feature>
<dbReference type="GO" id="GO:0007076">
    <property type="term" value="P:mitotic chromosome condensation"/>
    <property type="evidence" value="ECO:0007669"/>
    <property type="project" value="InterPro"/>
</dbReference>
<dbReference type="PANTHER" id="PTHR14418:SF5">
    <property type="entry name" value="CONDENSIN COMPLEX SUBUNIT 3"/>
    <property type="match status" value="1"/>
</dbReference>
<evidence type="ECO:0000256" key="2">
    <source>
        <dbReference type="ARBA" id="ARBA00006533"/>
    </source>
</evidence>
<evidence type="ECO:0000259" key="10">
    <source>
        <dbReference type="Pfam" id="PF12719"/>
    </source>
</evidence>
<evidence type="ECO:0000256" key="9">
    <source>
        <dbReference type="SAM" id="MobiDB-lite"/>
    </source>
</evidence>
<name>A0A6L2PDI0_COPFO</name>
<dbReference type="InterPro" id="IPR011989">
    <property type="entry name" value="ARM-like"/>
</dbReference>
<evidence type="ECO:0000256" key="3">
    <source>
        <dbReference type="ARBA" id="ARBA00022454"/>
    </source>
</evidence>
<feature type="region of interest" description="Disordered" evidence="9">
    <location>
        <begin position="973"/>
        <end position="1021"/>
    </location>
</feature>
<comment type="similarity">
    <text evidence="2">Belongs to the CND3 (condensin subunit 3) family.</text>
</comment>
<dbReference type="GO" id="GO:0051301">
    <property type="term" value="P:cell division"/>
    <property type="evidence" value="ECO:0007669"/>
    <property type="project" value="UniProtKB-KW"/>
</dbReference>
<feature type="coiled-coil region" evidence="8">
    <location>
        <begin position="486"/>
        <end position="536"/>
    </location>
</feature>
<evidence type="ECO:0000256" key="6">
    <source>
        <dbReference type="ARBA" id="ARBA00023067"/>
    </source>
</evidence>
<keyword evidence="5" id="KW-0498">Mitosis</keyword>
<dbReference type="FunCoup" id="A0A6L2PDI0">
    <property type="interactions" value="478"/>
</dbReference>
<dbReference type="InterPro" id="IPR027165">
    <property type="entry name" value="CND3"/>
</dbReference>
<evidence type="ECO:0000313" key="11">
    <source>
        <dbReference type="EMBL" id="GFG28408.1"/>
    </source>
</evidence>
<dbReference type="GO" id="GO:0000793">
    <property type="term" value="C:condensed chromosome"/>
    <property type="evidence" value="ECO:0007669"/>
    <property type="project" value="TreeGrafter"/>
</dbReference>
<comment type="caution">
    <text evidence="11">The sequence shown here is derived from an EMBL/GenBank/DDBJ whole genome shotgun (WGS) entry which is preliminary data.</text>
</comment>
<evidence type="ECO:0000256" key="5">
    <source>
        <dbReference type="ARBA" id="ARBA00022776"/>
    </source>
</evidence>
<evidence type="ECO:0000256" key="7">
    <source>
        <dbReference type="ARBA" id="ARBA00023306"/>
    </source>
</evidence>
<evidence type="ECO:0000313" key="12">
    <source>
        <dbReference type="Proteomes" id="UP000502823"/>
    </source>
</evidence>
<evidence type="ECO:0000256" key="4">
    <source>
        <dbReference type="ARBA" id="ARBA00022618"/>
    </source>
</evidence>
<comment type="subcellular location">
    <subcellularLocation>
        <location evidence="1">Chromosome</location>
    </subcellularLocation>
</comment>
<gene>
    <name evidence="11" type="ORF">Cfor_11336</name>
</gene>
<dbReference type="InterPro" id="IPR016024">
    <property type="entry name" value="ARM-type_fold"/>
</dbReference>
<keyword evidence="8" id="KW-0175">Coiled coil</keyword>
<evidence type="ECO:0000256" key="8">
    <source>
        <dbReference type="SAM" id="Coils"/>
    </source>
</evidence>
<dbReference type="Proteomes" id="UP000502823">
    <property type="component" value="Unassembled WGS sequence"/>
</dbReference>
<dbReference type="InParanoid" id="A0A6L2PDI0"/>
<evidence type="ECO:0000256" key="1">
    <source>
        <dbReference type="ARBA" id="ARBA00004286"/>
    </source>
</evidence>
<feature type="domain" description="Nuclear condensin complex subunit 3 C-terminal" evidence="10">
    <location>
        <begin position="556"/>
        <end position="849"/>
    </location>
</feature>
<keyword evidence="4" id="KW-0132">Cell division</keyword>
<dbReference type="OrthoDB" id="27187at2759"/>
<protein>
    <recommendedName>
        <fullName evidence="10">Nuclear condensin complex subunit 3 C-terminal domain-containing protein</fullName>
    </recommendedName>
</protein>
<dbReference type="InterPro" id="IPR025977">
    <property type="entry name" value="Cnd3_C"/>
</dbReference>
<proteinExistence type="inferred from homology"/>
<keyword evidence="7" id="KW-0131">Cell cycle</keyword>